<feature type="compositionally biased region" description="Low complexity" evidence="1">
    <location>
        <begin position="263"/>
        <end position="276"/>
    </location>
</feature>
<feature type="domain" description="LysM" evidence="3">
    <location>
        <begin position="292"/>
        <end position="338"/>
    </location>
</feature>
<feature type="compositionally biased region" description="Gly residues" evidence="1">
    <location>
        <begin position="235"/>
        <end position="262"/>
    </location>
</feature>
<feature type="compositionally biased region" description="Polar residues" evidence="1">
    <location>
        <begin position="557"/>
        <end position="588"/>
    </location>
</feature>
<name>A0AAD7IR24_9AGAR</name>
<dbReference type="Proteomes" id="UP001215280">
    <property type="component" value="Unassembled WGS sequence"/>
</dbReference>
<feature type="compositionally biased region" description="Low complexity" evidence="1">
    <location>
        <begin position="475"/>
        <end position="545"/>
    </location>
</feature>
<evidence type="ECO:0000259" key="3">
    <source>
        <dbReference type="PROSITE" id="PS51782"/>
    </source>
</evidence>
<comment type="caution">
    <text evidence="4">The sequence shown here is derived from an EMBL/GenBank/DDBJ whole genome shotgun (WGS) entry which is preliminary data.</text>
</comment>
<feature type="region of interest" description="Disordered" evidence="1">
    <location>
        <begin position="86"/>
        <end position="291"/>
    </location>
</feature>
<dbReference type="SUPFAM" id="SSF54106">
    <property type="entry name" value="LysM domain"/>
    <property type="match status" value="1"/>
</dbReference>
<dbReference type="InterPro" id="IPR036779">
    <property type="entry name" value="LysM_dom_sf"/>
</dbReference>
<evidence type="ECO:0000313" key="4">
    <source>
        <dbReference type="EMBL" id="KAJ7748485.1"/>
    </source>
</evidence>
<evidence type="ECO:0000256" key="1">
    <source>
        <dbReference type="SAM" id="MobiDB-lite"/>
    </source>
</evidence>
<accession>A0AAD7IR24</accession>
<dbReference type="Pfam" id="PF01476">
    <property type="entry name" value="LysM"/>
    <property type="match status" value="1"/>
</dbReference>
<feature type="region of interest" description="Disordered" evidence="1">
    <location>
        <begin position="338"/>
        <end position="610"/>
    </location>
</feature>
<organism evidence="4 5">
    <name type="scientific">Mycena maculata</name>
    <dbReference type="NCBI Taxonomy" id="230809"/>
    <lineage>
        <taxon>Eukaryota</taxon>
        <taxon>Fungi</taxon>
        <taxon>Dikarya</taxon>
        <taxon>Basidiomycota</taxon>
        <taxon>Agaricomycotina</taxon>
        <taxon>Agaricomycetes</taxon>
        <taxon>Agaricomycetidae</taxon>
        <taxon>Agaricales</taxon>
        <taxon>Marasmiineae</taxon>
        <taxon>Mycenaceae</taxon>
        <taxon>Mycena</taxon>
    </lineage>
</organism>
<protein>
    <recommendedName>
        <fullName evidence="3">LysM domain-containing protein</fullName>
    </recommendedName>
</protein>
<evidence type="ECO:0000313" key="5">
    <source>
        <dbReference type="Proteomes" id="UP001215280"/>
    </source>
</evidence>
<dbReference type="Gene3D" id="3.10.350.10">
    <property type="entry name" value="LysM domain"/>
    <property type="match status" value="1"/>
</dbReference>
<evidence type="ECO:0000256" key="2">
    <source>
        <dbReference type="SAM" id="SignalP"/>
    </source>
</evidence>
<keyword evidence="2" id="KW-0732">Signal</keyword>
<proteinExistence type="predicted"/>
<dbReference type="EMBL" id="JARJLG010000089">
    <property type="protein sequence ID" value="KAJ7748485.1"/>
    <property type="molecule type" value="Genomic_DNA"/>
</dbReference>
<dbReference type="InterPro" id="IPR018392">
    <property type="entry name" value="LysM"/>
</dbReference>
<dbReference type="CDD" id="cd00118">
    <property type="entry name" value="LysM"/>
    <property type="match status" value="1"/>
</dbReference>
<gene>
    <name evidence="4" type="ORF">DFH07DRAFT_562083</name>
</gene>
<reference evidence="4" key="1">
    <citation type="submission" date="2023-03" db="EMBL/GenBank/DDBJ databases">
        <title>Massive genome expansion in bonnet fungi (Mycena s.s.) driven by repeated elements and novel gene families across ecological guilds.</title>
        <authorList>
            <consortium name="Lawrence Berkeley National Laboratory"/>
            <person name="Harder C.B."/>
            <person name="Miyauchi S."/>
            <person name="Viragh M."/>
            <person name="Kuo A."/>
            <person name="Thoen E."/>
            <person name="Andreopoulos B."/>
            <person name="Lu D."/>
            <person name="Skrede I."/>
            <person name="Drula E."/>
            <person name="Henrissat B."/>
            <person name="Morin E."/>
            <person name="Kohler A."/>
            <person name="Barry K."/>
            <person name="LaButti K."/>
            <person name="Morin E."/>
            <person name="Salamov A."/>
            <person name="Lipzen A."/>
            <person name="Mereny Z."/>
            <person name="Hegedus B."/>
            <person name="Baldrian P."/>
            <person name="Stursova M."/>
            <person name="Weitz H."/>
            <person name="Taylor A."/>
            <person name="Grigoriev I.V."/>
            <person name="Nagy L.G."/>
            <person name="Martin F."/>
            <person name="Kauserud H."/>
        </authorList>
    </citation>
    <scope>NUCLEOTIDE SEQUENCE</scope>
    <source>
        <strain evidence="4">CBHHK188m</strain>
    </source>
</reference>
<feature type="compositionally biased region" description="Polar residues" evidence="1">
    <location>
        <begin position="86"/>
        <end position="104"/>
    </location>
</feature>
<feature type="compositionally biased region" description="Acidic residues" evidence="1">
    <location>
        <begin position="344"/>
        <end position="371"/>
    </location>
</feature>
<feature type="compositionally biased region" description="Low complexity" evidence="1">
    <location>
        <begin position="200"/>
        <end position="234"/>
    </location>
</feature>
<keyword evidence="5" id="KW-1185">Reference proteome</keyword>
<feature type="compositionally biased region" description="Low complexity" evidence="1">
    <location>
        <begin position="105"/>
        <end position="168"/>
    </location>
</feature>
<feature type="chain" id="PRO_5041911664" description="LysM domain-containing protein" evidence="2">
    <location>
        <begin position="21"/>
        <end position="610"/>
    </location>
</feature>
<feature type="signal peptide" evidence="2">
    <location>
        <begin position="1"/>
        <end position="20"/>
    </location>
</feature>
<dbReference type="AlphaFoldDB" id="A0AAD7IR24"/>
<dbReference type="PROSITE" id="PS51782">
    <property type="entry name" value="LYSM"/>
    <property type="match status" value="1"/>
</dbReference>
<dbReference type="SMART" id="SM00257">
    <property type="entry name" value="LysM"/>
    <property type="match status" value="1"/>
</dbReference>
<sequence length="610" mass="60545">MMVLRLSFYVLSVLLISANAAPLRRANEPDLPHRRAPASYRQYTKRQSHEIDALIGNITGKTVSNSAGLAQTLGSLFGGANSSSTAITPSTSVSDSQITGNASVPTLTSPDDPSSPTMTDSSTPGNATLPSGSSGTGSDDSGTGSDDSGTSSDDSGPSSVPIVSQSPSLTTSPAPTGVAGGGSDSDNAFSLLSELMGGIPTSLPSVPSLPTGDGSPWPSGGSDSPQDGPEQGSYGQSGTGSQQGGDGGAGSWSGGSGGGSWPSGGSDDPQDGPEGPYGQSGTGSQQIPDCAETYRAVSGDTCAAISGVFDLSAADFLRMNPTIGAGCTNLEVGQEYCVQKGSSDGDEGEDDDEDDGEDDGDDEDEGDDDEYGLYGPVIVHVHNHAGGGHCSQCEGSGSDSGYGQAGSDSPPSIPTGVPGPAQSGYYSPPLMPSAPISSVPSDLPIPLPPTLPTGLNSTDSTPALPRPTGSTGFNSTDSSTGPNSTDSSTGSSSTGFNSTDSSTSFNSTASSTAFSSTGFNSTESSTGSSSTGSSTGFDSTVSMPALPLPTPPSLNLTDSNSTTGLLNDTSSASQPTPSGTLDQESSDGSGMDSRASGSPRKISVTWEEDF</sequence>